<proteinExistence type="predicted"/>
<keyword evidence="1" id="KW-0812">Transmembrane</keyword>
<reference evidence="2 3" key="1">
    <citation type="submission" date="2017-09" db="EMBL/GenBank/DDBJ databases">
        <title>Depth-based differentiation of microbial function through sediment-hosted aquifers and enrichment of novel symbionts in the deep terrestrial subsurface.</title>
        <authorList>
            <person name="Probst A.J."/>
            <person name="Ladd B."/>
            <person name="Jarett J.K."/>
            <person name="Geller-Mcgrath D.E."/>
            <person name="Sieber C.M."/>
            <person name="Emerson J.B."/>
            <person name="Anantharaman K."/>
            <person name="Thomas B.C."/>
            <person name="Malmstrom R."/>
            <person name="Stieglmeier M."/>
            <person name="Klingl A."/>
            <person name="Woyke T."/>
            <person name="Ryan C.M."/>
            <person name="Banfield J.F."/>
        </authorList>
    </citation>
    <scope>NUCLEOTIDE SEQUENCE [LARGE SCALE GENOMIC DNA]</scope>
    <source>
        <strain evidence="2">CG11_big_fil_rev_8_21_14_0_20_40_15</strain>
    </source>
</reference>
<name>A0A2H0KTX3_9BACT</name>
<evidence type="ECO:0000313" key="3">
    <source>
        <dbReference type="Proteomes" id="UP000229317"/>
    </source>
</evidence>
<evidence type="ECO:0000256" key="1">
    <source>
        <dbReference type="SAM" id="Phobius"/>
    </source>
</evidence>
<dbReference type="Gene3D" id="3.30.700.10">
    <property type="entry name" value="Glycoprotein, Type 4 Pilin"/>
    <property type="match status" value="1"/>
</dbReference>
<comment type="caution">
    <text evidence="2">The sequence shown here is derived from an EMBL/GenBank/DDBJ whole genome shotgun (WGS) entry which is preliminary data.</text>
</comment>
<dbReference type="Pfam" id="PF07963">
    <property type="entry name" value="N_methyl"/>
    <property type="match status" value="1"/>
</dbReference>
<feature type="transmembrane region" description="Helical" evidence="1">
    <location>
        <begin position="38"/>
        <end position="62"/>
    </location>
</feature>
<keyword evidence="1" id="KW-1133">Transmembrane helix</keyword>
<dbReference type="InterPro" id="IPR045584">
    <property type="entry name" value="Pilin-like"/>
</dbReference>
<dbReference type="EMBL" id="PCVO01000004">
    <property type="protein sequence ID" value="PIQ75600.1"/>
    <property type="molecule type" value="Genomic_DNA"/>
</dbReference>
<organism evidence="2 3">
    <name type="scientific">Candidatus Portnoybacteria bacterium CG11_big_fil_rev_8_21_14_0_20_40_15</name>
    <dbReference type="NCBI Taxonomy" id="1974817"/>
    <lineage>
        <taxon>Bacteria</taxon>
        <taxon>Candidatus Portnoyibacteriota</taxon>
    </lineage>
</organism>
<dbReference type="InterPro" id="IPR012902">
    <property type="entry name" value="N_methyl_site"/>
</dbReference>
<dbReference type="AlphaFoldDB" id="A0A2H0KTX3"/>
<evidence type="ECO:0008006" key="4">
    <source>
        <dbReference type="Google" id="ProtNLM"/>
    </source>
</evidence>
<gene>
    <name evidence="2" type="ORF">COV84_00355</name>
</gene>
<dbReference type="SUPFAM" id="SSF54523">
    <property type="entry name" value="Pili subunits"/>
    <property type="match status" value="1"/>
</dbReference>
<dbReference type="NCBIfam" id="TIGR02532">
    <property type="entry name" value="IV_pilin_GFxxxE"/>
    <property type="match status" value="1"/>
</dbReference>
<accession>A0A2H0KTX3</accession>
<keyword evidence="1" id="KW-0472">Membrane</keyword>
<evidence type="ECO:0000313" key="2">
    <source>
        <dbReference type="EMBL" id="PIQ75600.1"/>
    </source>
</evidence>
<sequence>MSKHQKGFTPTPYFLFMNNSATKKVFFNNRLLIGKRKVWGFTLFEMLVVIAIIGIIAALILVRYREGQKTYTLSQAAQILVSDLRQAQTMAITGADVKKPDGTDYPSIGGYGIYINDANSYYLFLNTNSDPLNGCPQGAVPEVILKTVNFSSGITIDNTASNVFFAPPSPKTCINNTSQNSIPYTLTQTSNGNTTTVTVDKYGKIDVQ</sequence>
<dbReference type="Proteomes" id="UP000229317">
    <property type="component" value="Unassembled WGS sequence"/>
</dbReference>
<protein>
    <recommendedName>
        <fullName evidence="4">General secretion pathway GspH domain-containing protein</fullName>
    </recommendedName>
</protein>